<comment type="caution">
    <text evidence="5">The sequence shown here is derived from an EMBL/GenBank/DDBJ whole genome shotgun (WGS) entry which is preliminary data.</text>
</comment>
<dbReference type="PROSITE" id="PS00092">
    <property type="entry name" value="N6_MTASE"/>
    <property type="match status" value="1"/>
</dbReference>
<evidence type="ECO:0000256" key="1">
    <source>
        <dbReference type="ARBA" id="ARBA00006594"/>
    </source>
</evidence>
<dbReference type="PRINTS" id="PR00508">
    <property type="entry name" value="S21N4MTFRASE"/>
</dbReference>
<dbReference type="InterPro" id="IPR001091">
    <property type="entry name" value="RM_Methyltransferase"/>
</dbReference>
<name>A0A1F6NP04_9BACT</name>
<evidence type="ECO:0000256" key="3">
    <source>
        <dbReference type="ARBA" id="ARBA00022679"/>
    </source>
</evidence>
<dbReference type="GO" id="GO:0008170">
    <property type="term" value="F:N-methyltransferase activity"/>
    <property type="evidence" value="ECO:0007669"/>
    <property type="project" value="InterPro"/>
</dbReference>
<dbReference type="Pfam" id="PF01555">
    <property type="entry name" value="N6_N4_Mtase"/>
    <property type="match status" value="2"/>
</dbReference>
<keyword evidence="3" id="KW-0808">Transferase</keyword>
<dbReference type="InterPro" id="IPR002052">
    <property type="entry name" value="DNA_methylase_N6_adenine_CS"/>
</dbReference>
<feature type="domain" description="DNA methylase N-4/N-6" evidence="4">
    <location>
        <begin position="21"/>
        <end position="78"/>
    </location>
</feature>
<feature type="domain" description="DNA methylase N-4/N-6" evidence="4">
    <location>
        <begin position="317"/>
        <end position="461"/>
    </location>
</feature>
<comment type="similarity">
    <text evidence="1">Belongs to the N(4)/N(6)-methyltransferase family.</text>
</comment>
<evidence type="ECO:0000256" key="2">
    <source>
        <dbReference type="ARBA" id="ARBA00022603"/>
    </source>
</evidence>
<dbReference type="InterPro" id="IPR002941">
    <property type="entry name" value="DNA_methylase_N4/N6"/>
</dbReference>
<dbReference type="EMBL" id="MFQW01000039">
    <property type="protein sequence ID" value="OGH85672.1"/>
    <property type="molecule type" value="Genomic_DNA"/>
</dbReference>
<evidence type="ECO:0000259" key="4">
    <source>
        <dbReference type="Pfam" id="PF01555"/>
    </source>
</evidence>
<dbReference type="AlphaFoldDB" id="A0A1F6NP04"/>
<dbReference type="SUPFAM" id="SSF53335">
    <property type="entry name" value="S-adenosyl-L-methionine-dependent methyltransferases"/>
    <property type="match status" value="2"/>
</dbReference>
<feature type="non-terminal residue" evidence="5">
    <location>
        <position position="1"/>
    </location>
</feature>
<evidence type="ECO:0000313" key="5">
    <source>
        <dbReference type="EMBL" id="OGH85672.1"/>
    </source>
</evidence>
<accession>A0A1F6NP04</accession>
<proteinExistence type="inferred from homology"/>
<protein>
    <recommendedName>
        <fullName evidence="4">DNA methylase N-4/N-6 domain-containing protein</fullName>
    </recommendedName>
</protein>
<dbReference type="GO" id="GO:0003677">
    <property type="term" value="F:DNA binding"/>
    <property type="evidence" value="ECO:0007669"/>
    <property type="project" value="InterPro"/>
</dbReference>
<dbReference type="Proteomes" id="UP000178349">
    <property type="component" value="Unassembled WGS sequence"/>
</dbReference>
<evidence type="ECO:0000313" key="6">
    <source>
        <dbReference type="Proteomes" id="UP000178349"/>
    </source>
</evidence>
<keyword evidence="2" id="KW-0489">Methyltransferase</keyword>
<dbReference type="Gene3D" id="3.40.50.150">
    <property type="entry name" value="Vaccinia Virus protein VP39"/>
    <property type="match status" value="2"/>
</dbReference>
<organism evidence="5 6">
    <name type="scientific">Candidatus Magasanikbacteria bacterium RIFOXYC12_FULL_33_11</name>
    <dbReference type="NCBI Taxonomy" id="1798701"/>
    <lineage>
        <taxon>Bacteria</taxon>
        <taxon>Candidatus Magasanikiibacteriota</taxon>
    </lineage>
</organism>
<sequence length="531" mass="62932">NDLLVDISGIKFDKKYSRVANLHKYWARKPWYIIEQFTDRYTKIGDVVLDPFCGSGIIGYEAVMKNRNFIGYDLNPLACFLSEATIKNHFDKNIFNKELEDISDKVKNRILKLYQTNFKCEKCGELKHITISYIGSSFENKDEVDIACLQCGVSKTKERKKITLTEKIKLDKNLWIPNIEFPKKFYKDRFSYKGIKNVQDFFTKRNLLALSILYDVIFTNNYKYKHLFQLAFSNTLLHVSILKSPNVRPLSVNNYWIPDDHIEENVWWRFLERVKNVNLAKQTQNERKKQIGIKNYGNYKIYNKSSLKMKDVDNKSIDYLITDPPYGDAIQYSELSFIWNAWLSKEYKIKDEVIINPVQNKGHDEFISQIKKFVEEAYRVLKNEKFFTLCFQNKNIQIWIDIIEIIKKTGFDLADIKIFDTYGSPYNKHWAKFSPKSDLYITFIKKEKKNKTTKELKTFYIEEIIKKIINDSKIEKVSFDIGKGYDLFVAYTIEKIFDNYQLSDYKKIQIKDVINIFETITKYGNIQGRIL</sequence>
<dbReference type="InterPro" id="IPR029063">
    <property type="entry name" value="SAM-dependent_MTases_sf"/>
</dbReference>
<gene>
    <name evidence="5" type="ORF">A2493_02110</name>
</gene>
<dbReference type="GO" id="GO:0032259">
    <property type="term" value="P:methylation"/>
    <property type="evidence" value="ECO:0007669"/>
    <property type="project" value="UniProtKB-KW"/>
</dbReference>
<reference evidence="5 6" key="1">
    <citation type="journal article" date="2016" name="Nat. Commun.">
        <title>Thousands of microbial genomes shed light on interconnected biogeochemical processes in an aquifer system.</title>
        <authorList>
            <person name="Anantharaman K."/>
            <person name="Brown C.T."/>
            <person name="Hug L.A."/>
            <person name="Sharon I."/>
            <person name="Castelle C.J."/>
            <person name="Probst A.J."/>
            <person name="Thomas B.C."/>
            <person name="Singh A."/>
            <person name="Wilkins M.J."/>
            <person name="Karaoz U."/>
            <person name="Brodie E.L."/>
            <person name="Williams K.H."/>
            <person name="Hubbard S.S."/>
            <person name="Banfield J.F."/>
        </authorList>
    </citation>
    <scope>NUCLEOTIDE SEQUENCE [LARGE SCALE GENOMIC DNA]</scope>
</reference>